<evidence type="ECO:0000256" key="1">
    <source>
        <dbReference type="SAM" id="Coils"/>
    </source>
</evidence>
<protein>
    <submittedName>
        <fullName evidence="2">Uncharacterized protein</fullName>
    </submittedName>
</protein>
<feature type="non-terminal residue" evidence="2">
    <location>
        <position position="1341"/>
    </location>
</feature>
<dbReference type="KEGG" id="bbig:BBBOND_0004530"/>
<reference evidence="2" key="2">
    <citation type="submission" date="2014-06" db="EMBL/GenBank/DDBJ databases">
        <authorList>
            <person name="Aslett M."/>
            <person name="De Silva Nishadi"/>
        </authorList>
    </citation>
    <scope>NUCLEOTIDE SEQUENCE</scope>
    <source>
        <strain evidence="2">Bond</strain>
    </source>
</reference>
<feature type="coiled-coil region" evidence="1">
    <location>
        <begin position="774"/>
        <end position="804"/>
    </location>
</feature>
<sequence>MRHVPKKLTDCPENLRESIDWLIQVRHGNGKNGDGLTKLSQALKKLIEEAIGKATKSLQAEKSKLECPVKYKGNESTCQFYQKKIEEINSQQPPESGKSKNGFTRQDLEEAKKRCESNHTYYRDGSKQKAYDEITERQKQLKELESKLTKFTEELNKDGNNNILTHLCDGLQTFLGFNSATKGYDGSGIVYSDLDRLCDGVMAFLSGVLGAVKNENEVETYDKHLNKRLNEVLKEVNNKIGSGRTGLAASVGAVKGWLEGYEGEVKKRTENVVDNIGKLIINLNSHSNVVNSKKVDNLEKQLESWNSTVSDIAREIEVIEEEKISKLDKALKIKINSEIKVVKTSVKLLKDSALNVALVRKVKDVDEALRNKEEEIKWKLMQAFSDVGKRVQSLETCKDQQIWLVKKTIEKADAFLDRSFYTEYIYKILASFNQIESEVKNVYKSLNANKGVLVTLVGEARSLSGAIKNGVKKGSDSRGDLSLQHQWSDFKEHVTTLVKELNGTDRGHPGPNINGLFHDIEYGIETYAKQFENTRNGETGFNGLVQKWLTELLQSVTITAALGDYVKDNKKANMETIFDNVEEGIMEIAKAIAGLLSTEIEAAIGAATAAAKSGENGIERYVNAISACCSTFAGRLEARITEDNPVASTGTKYALFRDIATAMDTSIKRTTKTPINKDKSQLSHTIELLLHKLVVAAKQTGTELLEFTGMANELDVDSDGKQRYDLGKNLNDAMDKVGGIWAQLKSGAGHQIDTALDLVIAKIGDLEKLLQNTNGQISLKIEDIQDNINRLEKLQNRREDGRNRESDVVIDRKGEEADRLMKELKIDLKHKLNEITVAVSNAGYALDTAIQSLLTTLNKSKDLCLQSVTSAFTTVTSEVRALFSDAHKADLAALKTLVDGQKAEIERIIEHDKHNGLKGLLIDKIKEETHSKLDDFIRIAATPIAHGAHQSQLFTEMSEKFQWYSKSILDYIRFQLRTPPKIPGQESEPSEVSIKVGSIRLSLDRLLDHLEKPKLYAYDHKFVDLLKDLNDLVTALHPSSFADSPSPLLAPLKTGLSAFTQQLGHAYVNRYSGKQFRGQLVETKQTNVMKDGRTTNESKEDLTPEGRNCAKVCLTIVEMVYDAFEELKKKCSNDWYGKQINAISSLGGYLKRNGYIVSTGSSKQDGELRNTGDMMGQHIIKNLIGAITGSEGNGHLQKCKDDDKNNSEEKVTQVASPAQVNVMAILKCLFRHIRQYNEVGHFVIHSKPKTPCSIYEMLVWFTGLTYNRAYQALQDDGFTGLLVKTKNHVVERDDDFEVEYVDKSSYYIEAYPQKITYEEIMKSINDMCTNSHELLTTILGT</sequence>
<accession>A0A061BJX6</accession>
<gene>
    <name evidence="2" type="ORF">BBBOND_0004530</name>
</gene>
<evidence type="ECO:0000313" key="2">
    <source>
        <dbReference type="EMBL" id="CDR71795.1"/>
    </source>
</evidence>
<proteinExistence type="predicted"/>
<dbReference type="RefSeq" id="XP_012770739.1">
    <property type="nucleotide sequence ID" value="XM_012915285.1"/>
</dbReference>
<keyword evidence="1" id="KW-0175">Coiled coil</keyword>
<dbReference type="VEuPathDB" id="PiroplasmaDB:BBBOND_0004530"/>
<dbReference type="GeneID" id="24562012"/>
<feature type="coiled-coil region" evidence="1">
    <location>
        <begin position="127"/>
        <end position="161"/>
    </location>
</feature>
<reference evidence="2" key="1">
    <citation type="journal article" date="2014" name="Nucleic Acids Res.">
        <title>The evolutionary dynamics of variant antigen genes in Babesia reveal a history of genomic innovation underlying host-parasite interaction.</title>
        <authorList>
            <person name="Jackson A.P."/>
            <person name="Otto T.D."/>
            <person name="Darby A."/>
            <person name="Ramaprasad A."/>
            <person name="Xia D."/>
            <person name="Echaide I.E."/>
            <person name="Farber M."/>
            <person name="Gahlot S."/>
            <person name="Gamble J."/>
            <person name="Gupta D."/>
            <person name="Gupta Y."/>
            <person name="Jackson L."/>
            <person name="Malandrin L."/>
            <person name="Malas T.B."/>
            <person name="Moussa E."/>
            <person name="Nair M."/>
            <person name="Reid AJ."/>
            <person name="Sanders M."/>
            <person name="Sharma J."/>
            <person name="Tracey A."/>
            <person name="Quail M.A."/>
            <person name="Weir W."/>
            <person name="Wastling J.M."/>
            <person name="Hall N."/>
            <person name="Willadsen P."/>
            <person name="Lingelbach K."/>
            <person name="Shiels B."/>
            <person name="Tait A."/>
            <person name="Berriman M."/>
            <person name="Allred D.R."/>
            <person name="Pain A."/>
        </authorList>
    </citation>
    <scope>NUCLEOTIDE SEQUENCE</scope>
    <source>
        <strain evidence="2">Bond</strain>
    </source>
</reference>
<feature type="coiled-coil region" evidence="1">
    <location>
        <begin position="295"/>
        <end position="322"/>
    </location>
</feature>
<dbReference type="EMBL" id="LK055179">
    <property type="protein sequence ID" value="CDR71795.1"/>
    <property type="molecule type" value="Genomic_DNA"/>
</dbReference>
<name>A0A061BJX6_BABBI</name>
<organism evidence="2">
    <name type="scientific">Babesia bigemina</name>
    <dbReference type="NCBI Taxonomy" id="5866"/>
    <lineage>
        <taxon>Eukaryota</taxon>
        <taxon>Sar</taxon>
        <taxon>Alveolata</taxon>
        <taxon>Apicomplexa</taxon>
        <taxon>Aconoidasida</taxon>
        <taxon>Piroplasmida</taxon>
        <taxon>Babesiidae</taxon>
        <taxon>Babesia</taxon>
    </lineage>
</organism>
<dbReference type="OrthoDB" id="367084at2759"/>